<evidence type="ECO:0000256" key="5">
    <source>
        <dbReference type="ARBA" id="ARBA00023274"/>
    </source>
</evidence>
<name>A0A0G1NE31_9BACT</name>
<evidence type="ECO:0000313" key="9">
    <source>
        <dbReference type="EMBL" id="KKU18756.1"/>
    </source>
</evidence>
<organism evidence="9 10">
    <name type="scientific">Candidatus Azambacteria bacterium GW2011_GWA2_45_90</name>
    <dbReference type="NCBI Taxonomy" id="1618614"/>
    <lineage>
        <taxon>Bacteria</taxon>
        <taxon>Candidatus Azamiibacteriota</taxon>
    </lineage>
</organism>
<keyword evidence="4 7" id="KW-0689">Ribosomal protein</keyword>
<keyword evidence="2 7" id="KW-0699">rRNA-binding</keyword>
<proteinExistence type="inferred from homology"/>
<dbReference type="FunFam" id="3.30.420.100:FF:000001">
    <property type="entry name" value="50S ribosomal protein L18"/>
    <property type="match status" value="1"/>
</dbReference>
<keyword evidence="5 7" id="KW-0687">Ribonucleoprotein</keyword>
<dbReference type="CDD" id="cd00432">
    <property type="entry name" value="Ribosomal_L18_L5e"/>
    <property type="match status" value="1"/>
</dbReference>
<evidence type="ECO:0000313" key="10">
    <source>
        <dbReference type="Proteomes" id="UP000034644"/>
    </source>
</evidence>
<dbReference type="NCBIfam" id="TIGR00060">
    <property type="entry name" value="L18_bact"/>
    <property type="match status" value="1"/>
</dbReference>
<dbReference type="Pfam" id="PF00861">
    <property type="entry name" value="Ribosomal_L18p"/>
    <property type="match status" value="1"/>
</dbReference>
<dbReference type="Proteomes" id="UP000034644">
    <property type="component" value="Unassembled WGS sequence"/>
</dbReference>
<evidence type="ECO:0000256" key="3">
    <source>
        <dbReference type="ARBA" id="ARBA00022884"/>
    </source>
</evidence>
<protein>
    <recommendedName>
        <fullName evidence="6 7">Large ribosomal subunit protein uL18</fullName>
    </recommendedName>
</protein>
<dbReference type="GO" id="GO:0008097">
    <property type="term" value="F:5S rRNA binding"/>
    <property type="evidence" value="ECO:0007669"/>
    <property type="project" value="TreeGrafter"/>
</dbReference>
<comment type="subunit">
    <text evidence="7">Part of the 50S ribosomal subunit; part of the 5S rRNA/L5/L18/L25 subcomplex. Contacts the 5S and 23S rRNAs.</text>
</comment>
<dbReference type="InterPro" id="IPR057268">
    <property type="entry name" value="Ribosomal_L18"/>
</dbReference>
<dbReference type="SUPFAM" id="SSF53137">
    <property type="entry name" value="Translational machinery components"/>
    <property type="match status" value="1"/>
</dbReference>
<comment type="caution">
    <text evidence="9">The sequence shown here is derived from an EMBL/GenBank/DDBJ whole genome shotgun (WGS) entry which is preliminary data.</text>
</comment>
<reference evidence="9 10" key="1">
    <citation type="journal article" date="2015" name="Nature">
        <title>rRNA introns, odd ribosomes, and small enigmatic genomes across a large radiation of phyla.</title>
        <authorList>
            <person name="Brown C.T."/>
            <person name="Hug L.A."/>
            <person name="Thomas B.C."/>
            <person name="Sharon I."/>
            <person name="Castelle C.J."/>
            <person name="Singh A."/>
            <person name="Wilkins M.J."/>
            <person name="Williams K.H."/>
            <person name="Banfield J.F."/>
        </authorList>
    </citation>
    <scope>NUCLEOTIDE SEQUENCE [LARGE SCALE GENOMIC DNA]</scope>
</reference>
<comment type="function">
    <text evidence="7">This is one of the proteins that bind and probably mediate the attachment of the 5S RNA into the large ribosomal subunit, where it forms part of the central protuberance.</text>
</comment>
<dbReference type="Gene3D" id="3.30.420.100">
    <property type="match status" value="1"/>
</dbReference>
<dbReference type="InterPro" id="IPR004389">
    <property type="entry name" value="Ribosomal_uL18_bac-type"/>
</dbReference>
<dbReference type="PANTHER" id="PTHR12899">
    <property type="entry name" value="39S RIBOSOMAL PROTEIN L18, MITOCHONDRIAL"/>
    <property type="match status" value="1"/>
</dbReference>
<dbReference type="GO" id="GO:0022625">
    <property type="term" value="C:cytosolic large ribosomal subunit"/>
    <property type="evidence" value="ECO:0007669"/>
    <property type="project" value="TreeGrafter"/>
</dbReference>
<dbReference type="InterPro" id="IPR005484">
    <property type="entry name" value="Ribosomal_uL18_bac/plant/anim"/>
</dbReference>
<dbReference type="PATRIC" id="fig|1618614.3.peg.281"/>
<evidence type="ECO:0000256" key="4">
    <source>
        <dbReference type="ARBA" id="ARBA00022980"/>
    </source>
</evidence>
<evidence type="ECO:0000256" key="8">
    <source>
        <dbReference type="SAM" id="MobiDB-lite"/>
    </source>
</evidence>
<comment type="similarity">
    <text evidence="1 7">Belongs to the universal ribosomal protein uL18 family.</text>
</comment>
<keyword evidence="3 7" id="KW-0694">RNA-binding</keyword>
<accession>A0A0G1NE31</accession>
<gene>
    <name evidence="7" type="primary">rplR</name>
    <name evidence="9" type="ORF">UX27_C0020G0001</name>
</gene>
<evidence type="ECO:0000256" key="2">
    <source>
        <dbReference type="ARBA" id="ARBA00022730"/>
    </source>
</evidence>
<dbReference type="EMBL" id="LCLO01000020">
    <property type="protein sequence ID" value="KKU18756.1"/>
    <property type="molecule type" value="Genomic_DNA"/>
</dbReference>
<dbReference type="GO" id="GO:0003735">
    <property type="term" value="F:structural constituent of ribosome"/>
    <property type="evidence" value="ECO:0007669"/>
    <property type="project" value="InterPro"/>
</dbReference>
<dbReference type="AlphaFoldDB" id="A0A0G1NE31"/>
<dbReference type="PANTHER" id="PTHR12899:SF3">
    <property type="entry name" value="LARGE RIBOSOMAL SUBUNIT PROTEIN UL18M"/>
    <property type="match status" value="1"/>
</dbReference>
<evidence type="ECO:0000256" key="6">
    <source>
        <dbReference type="ARBA" id="ARBA00035197"/>
    </source>
</evidence>
<dbReference type="GO" id="GO:0006412">
    <property type="term" value="P:translation"/>
    <property type="evidence" value="ECO:0007669"/>
    <property type="project" value="UniProtKB-UniRule"/>
</dbReference>
<evidence type="ECO:0000256" key="1">
    <source>
        <dbReference type="ARBA" id="ARBA00007116"/>
    </source>
</evidence>
<dbReference type="HAMAP" id="MF_01337_B">
    <property type="entry name" value="Ribosomal_uL18_B"/>
    <property type="match status" value="1"/>
</dbReference>
<feature type="region of interest" description="Disordered" evidence="8">
    <location>
        <begin position="1"/>
        <end position="21"/>
    </location>
</feature>
<evidence type="ECO:0000256" key="7">
    <source>
        <dbReference type="HAMAP-Rule" id="MF_01337"/>
    </source>
</evidence>
<sequence>MKKSSQIKKINRKARHRRIRAKISGTARQPRFCVFRSNAHIYAQLIDDEKGLTIAAASDLELKARGESDGSQKERAKKVGQLIAKKAEEKKIKEVIFDRAGYKYHGCVLALAEGARAGGLKF</sequence>